<dbReference type="Gene3D" id="3.40.50.450">
    <property type="match status" value="1"/>
</dbReference>
<evidence type="ECO:0000313" key="1">
    <source>
        <dbReference type="EMBL" id="KAJ1646027.1"/>
    </source>
</evidence>
<organism evidence="1 2">
    <name type="scientific">Coemansia asiatica</name>
    <dbReference type="NCBI Taxonomy" id="1052880"/>
    <lineage>
        <taxon>Eukaryota</taxon>
        <taxon>Fungi</taxon>
        <taxon>Fungi incertae sedis</taxon>
        <taxon>Zoopagomycota</taxon>
        <taxon>Kickxellomycotina</taxon>
        <taxon>Kickxellomycetes</taxon>
        <taxon>Kickxellales</taxon>
        <taxon>Kickxellaceae</taxon>
        <taxon>Coemansia</taxon>
    </lineage>
</organism>
<dbReference type="Pfam" id="PF03641">
    <property type="entry name" value="Lysine_decarbox"/>
    <property type="match status" value="1"/>
</dbReference>
<sequence length="207" mass="22348">MNITNGKSVDVEKSLVCVFCASKDSIEPPFNNAASELGREIAKSGYGLVYGGGDQGLMGRVARAVHENGGPVLGITPRALTKIEGGESYGRTILVDSMHERKGMMNDNAMSFIALPGGFGTMEELLEITTWSLLSIHSKPVVVLNTNGYYNALKDFIEKAVAAGFVESTNRDILVFCDTPQEAVAAIAKYQPPETRYKLNWSAPVQI</sequence>
<protein>
    <recommendedName>
        <fullName evidence="3">Cytokinin riboside 5'-monophosphate phosphoribohydrolase</fullName>
    </recommendedName>
</protein>
<evidence type="ECO:0000313" key="2">
    <source>
        <dbReference type="Proteomes" id="UP001145021"/>
    </source>
</evidence>
<evidence type="ECO:0008006" key="3">
    <source>
        <dbReference type="Google" id="ProtNLM"/>
    </source>
</evidence>
<reference evidence="1" key="1">
    <citation type="submission" date="2022-07" db="EMBL/GenBank/DDBJ databases">
        <title>Phylogenomic reconstructions and comparative analyses of Kickxellomycotina fungi.</title>
        <authorList>
            <person name="Reynolds N.K."/>
            <person name="Stajich J.E."/>
            <person name="Barry K."/>
            <person name="Grigoriev I.V."/>
            <person name="Crous P."/>
            <person name="Smith M.E."/>
        </authorList>
    </citation>
    <scope>NUCLEOTIDE SEQUENCE</scope>
    <source>
        <strain evidence="1">NBRC 105413</strain>
    </source>
</reference>
<dbReference type="NCBIfam" id="TIGR00730">
    <property type="entry name" value="Rossman fold protein, TIGR00730 family"/>
    <property type="match status" value="1"/>
</dbReference>
<dbReference type="InterPro" id="IPR031100">
    <property type="entry name" value="LOG_fam"/>
</dbReference>
<dbReference type="GO" id="GO:0005829">
    <property type="term" value="C:cytosol"/>
    <property type="evidence" value="ECO:0007669"/>
    <property type="project" value="TreeGrafter"/>
</dbReference>
<dbReference type="GO" id="GO:0016799">
    <property type="term" value="F:hydrolase activity, hydrolyzing N-glycosyl compounds"/>
    <property type="evidence" value="ECO:0007669"/>
    <property type="project" value="TreeGrafter"/>
</dbReference>
<dbReference type="EMBL" id="JANBOH010000078">
    <property type="protein sequence ID" value="KAJ1646027.1"/>
    <property type="molecule type" value="Genomic_DNA"/>
</dbReference>
<dbReference type="Proteomes" id="UP001145021">
    <property type="component" value="Unassembled WGS sequence"/>
</dbReference>
<dbReference type="PANTHER" id="PTHR31223:SF70">
    <property type="entry name" value="LOG FAMILY PROTEIN YJL055W"/>
    <property type="match status" value="1"/>
</dbReference>
<name>A0A9W7XMR2_9FUNG</name>
<dbReference type="AlphaFoldDB" id="A0A9W7XMR2"/>
<dbReference type="InterPro" id="IPR005269">
    <property type="entry name" value="LOG"/>
</dbReference>
<proteinExistence type="predicted"/>
<dbReference type="SUPFAM" id="SSF102405">
    <property type="entry name" value="MCP/YpsA-like"/>
    <property type="match status" value="1"/>
</dbReference>
<keyword evidence="2" id="KW-1185">Reference proteome</keyword>
<accession>A0A9W7XMR2</accession>
<dbReference type="PANTHER" id="PTHR31223">
    <property type="entry name" value="LOG FAMILY PROTEIN YJL055W"/>
    <property type="match status" value="1"/>
</dbReference>
<comment type="caution">
    <text evidence="1">The sequence shown here is derived from an EMBL/GenBank/DDBJ whole genome shotgun (WGS) entry which is preliminary data.</text>
</comment>
<dbReference type="GO" id="GO:0009691">
    <property type="term" value="P:cytokinin biosynthetic process"/>
    <property type="evidence" value="ECO:0007669"/>
    <property type="project" value="InterPro"/>
</dbReference>
<gene>
    <name evidence="1" type="ORF">LPJ64_002450</name>
</gene>